<keyword evidence="7" id="KW-0732">Signal</keyword>
<protein>
    <recommendedName>
        <fullName evidence="8">Phytocyanin domain-containing protein</fullName>
    </recommendedName>
</protein>
<evidence type="ECO:0000313" key="9">
    <source>
        <dbReference type="EMBL" id="KAL0001752.1"/>
    </source>
</evidence>
<evidence type="ECO:0000256" key="3">
    <source>
        <dbReference type="ARBA" id="ARBA00022982"/>
    </source>
</evidence>
<feature type="region of interest" description="Disordered" evidence="6">
    <location>
        <begin position="123"/>
        <end position="186"/>
    </location>
</feature>
<keyword evidence="5" id="KW-0325">Glycoprotein</keyword>
<keyword evidence="4" id="KW-0186">Copper</keyword>
<evidence type="ECO:0000256" key="6">
    <source>
        <dbReference type="SAM" id="MobiDB-lite"/>
    </source>
</evidence>
<keyword evidence="2" id="KW-0479">Metal-binding</keyword>
<accession>A0AAW2CUI9</accession>
<organism evidence="9 10">
    <name type="scientific">Lithocarpus litseifolius</name>
    <dbReference type="NCBI Taxonomy" id="425828"/>
    <lineage>
        <taxon>Eukaryota</taxon>
        <taxon>Viridiplantae</taxon>
        <taxon>Streptophyta</taxon>
        <taxon>Embryophyta</taxon>
        <taxon>Tracheophyta</taxon>
        <taxon>Spermatophyta</taxon>
        <taxon>Magnoliopsida</taxon>
        <taxon>eudicotyledons</taxon>
        <taxon>Gunneridae</taxon>
        <taxon>Pentapetalae</taxon>
        <taxon>rosids</taxon>
        <taxon>fabids</taxon>
        <taxon>Fagales</taxon>
        <taxon>Fagaceae</taxon>
        <taxon>Lithocarpus</taxon>
    </lineage>
</organism>
<reference evidence="9 10" key="1">
    <citation type="submission" date="2024-01" db="EMBL/GenBank/DDBJ databases">
        <title>A telomere-to-telomere, gap-free genome of sweet tea (Lithocarpus litseifolius).</title>
        <authorList>
            <person name="Zhou J."/>
        </authorList>
    </citation>
    <scope>NUCLEOTIDE SEQUENCE [LARGE SCALE GENOMIC DNA]</scope>
    <source>
        <strain evidence="9">Zhou-2022a</strain>
        <tissue evidence="9">Leaf</tissue>
    </source>
</reference>
<comment type="caution">
    <text evidence="9">The sequence shown here is derived from an EMBL/GenBank/DDBJ whole genome shotgun (WGS) entry which is preliminary data.</text>
</comment>
<evidence type="ECO:0000313" key="10">
    <source>
        <dbReference type="Proteomes" id="UP001459277"/>
    </source>
</evidence>
<dbReference type="InterPro" id="IPR003245">
    <property type="entry name" value="Phytocyanin_dom"/>
</dbReference>
<dbReference type="GO" id="GO:0046872">
    <property type="term" value="F:metal ion binding"/>
    <property type="evidence" value="ECO:0007669"/>
    <property type="project" value="UniProtKB-KW"/>
</dbReference>
<evidence type="ECO:0000256" key="1">
    <source>
        <dbReference type="ARBA" id="ARBA00022448"/>
    </source>
</evidence>
<sequence length="207" mass="21561">MAMLRSTLMSLAILAMLVNLAMAANYTVGGANGGWDTSSDLQTWASSQSFLVGDNLIFQYTPNHDVLEVSKSDYDSCQASNPIQSYSGGTTNIPLSSQGKRYFICGTSGHCSQGMKVQIDTLATSAPPPASPSSKPPTSSVTPLVPTPVPESHSSSPAETPKSTPTVPSPTPSATSAKPPSSTAHKGGFLVNITMGIIFVMTMLQAY</sequence>
<evidence type="ECO:0000256" key="5">
    <source>
        <dbReference type="ARBA" id="ARBA00023180"/>
    </source>
</evidence>
<evidence type="ECO:0000256" key="2">
    <source>
        <dbReference type="ARBA" id="ARBA00022723"/>
    </source>
</evidence>
<dbReference type="GO" id="GO:0005886">
    <property type="term" value="C:plasma membrane"/>
    <property type="evidence" value="ECO:0007669"/>
    <property type="project" value="TreeGrafter"/>
</dbReference>
<dbReference type="InterPro" id="IPR039391">
    <property type="entry name" value="Phytocyanin-like"/>
</dbReference>
<dbReference type="PROSITE" id="PS51485">
    <property type="entry name" value="PHYTOCYANIN"/>
    <property type="match status" value="1"/>
</dbReference>
<dbReference type="CDD" id="cd04216">
    <property type="entry name" value="Phytocyanin"/>
    <property type="match status" value="1"/>
</dbReference>
<feature type="chain" id="PRO_5043833878" description="Phytocyanin domain-containing protein" evidence="7">
    <location>
        <begin position="24"/>
        <end position="207"/>
    </location>
</feature>
<evidence type="ECO:0000259" key="8">
    <source>
        <dbReference type="PROSITE" id="PS51485"/>
    </source>
</evidence>
<name>A0AAW2CUI9_9ROSI</name>
<dbReference type="AlphaFoldDB" id="A0AAW2CUI9"/>
<feature type="domain" description="Phytocyanin" evidence="8">
    <location>
        <begin position="24"/>
        <end position="123"/>
    </location>
</feature>
<feature type="compositionally biased region" description="Pro residues" evidence="6">
    <location>
        <begin position="126"/>
        <end position="135"/>
    </location>
</feature>
<feature type="signal peptide" evidence="7">
    <location>
        <begin position="1"/>
        <end position="23"/>
    </location>
</feature>
<evidence type="ECO:0000256" key="4">
    <source>
        <dbReference type="ARBA" id="ARBA00023008"/>
    </source>
</evidence>
<keyword evidence="1" id="KW-0813">Transport</keyword>
<dbReference type="InterPro" id="IPR008972">
    <property type="entry name" value="Cupredoxin"/>
</dbReference>
<keyword evidence="10" id="KW-1185">Reference proteome</keyword>
<feature type="compositionally biased region" description="Low complexity" evidence="6">
    <location>
        <begin position="160"/>
        <end position="184"/>
    </location>
</feature>
<gene>
    <name evidence="9" type="ORF">SO802_015533</name>
</gene>
<dbReference type="Proteomes" id="UP001459277">
    <property type="component" value="Unassembled WGS sequence"/>
</dbReference>
<dbReference type="EMBL" id="JAZDWU010000005">
    <property type="protein sequence ID" value="KAL0001752.1"/>
    <property type="molecule type" value="Genomic_DNA"/>
</dbReference>
<dbReference type="PANTHER" id="PTHR33021">
    <property type="entry name" value="BLUE COPPER PROTEIN"/>
    <property type="match status" value="1"/>
</dbReference>
<dbReference type="SUPFAM" id="SSF49503">
    <property type="entry name" value="Cupredoxins"/>
    <property type="match status" value="1"/>
</dbReference>
<dbReference type="PANTHER" id="PTHR33021:SF492">
    <property type="entry name" value="UCLACYANIN 1"/>
    <property type="match status" value="1"/>
</dbReference>
<keyword evidence="3" id="KW-0249">Electron transport</keyword>
<proteinExistence type="predicted"/>
<dbReference type="Pfam" id="PF02298">
    <property type="entry name" value="Cu_bind_like"/>
    <property type="match status" value="1"/>
</dbReference>
<dbReference type="Gene3D" id="2.60.40.420">
    <property type="entry name" value="Cupredoxins - blue copper proteins"/>
    <property type="match status" value="1"/>
</dbReference>
<dbReference type="FunFam" id="2.60.40.420:FF:000003">
    <property type="entry name" value="Blue copper"/>
    <property type="match status" value="1"/>
</dbReference>
<dbReference type="GO" id="GO:0009055">
    <property type="term" value="F:electron transfer activity"/>
    <property type="evidence" value="ECO:0007669"/>
    <property type="project" value="InterPro"/>
</dbReference>
<evidence type="ECO:0000256" key="7">
    <source>
        <dbReference type="SAM" id="SignalP"/>
    </source>
</evidence>